<dbReference type="AlphaFoldDB" id="A0A8J6LG46"/>
<dbReference type="EMBL" id="JABDTM020017442">
    <property type="protein sequence ID" value="KAH0818527.1"/>
    <property type="molecule type" value="Genomic_DNA"/>
</dbReference>
<dbReference type="Proteomes" id="UP000719412">
    <property type="component" value="Unassembled WGS sequence"/>
</dbReference>
<protein>
    <submittedName>
        <fullName evidence="1">Uncharacterized protein</fullName>
    </submittedName>
</protein>
<reference evidence="1" key="1">
    <citation type="journal article" date="2020" name="J Insects Food Feed">
        <title>The yellow mealworm (Tenebrio molitor) genome: a resource for the emerging insects as food and feed industry.</title>
        <authorList>
            <person name="Eriksson T."/>
            <person name="Andere A."/>
            <person name="Kelstrup H."/>
            <person name="Emery V."/>
            <person name="Picard C."/>
        </authorList>
    </citation>
    <scope>NUCLEOTIDE SEQUENCE</scope>
    <source>
        <strain evidence="1">Stoneville</strain>
        <tissue evidence="1">Whole head</tissue>
    </source>
</reference>
<proteinExistence type="predicted"/>
<keyword evidence="2" id="KW-1185">Reference proteome</keyword>
<evidence type="ECO:0000313" key="2">
    <source>
        <dbReference type="Proteomes" id="UP000719412"/>
    </source>
</evidence>
<sequence length="150" mass="16716">MPSIKSHFPASETFFLFFSSSPHDPAQSIRRKLNVFRSNAPQILPDRNRSHSIGLMFLILFHPCNGWVQPPHRSGPSVSAPPPDKIYWGAVTSNVHGTSEAVQSESARAANNKSRGGLIVETEDGGGCSEGRYVWHDFNVELRRFTNIRN</sequence>
<gene>
    <name evidence="1" type="ORF">GEV33_004264</name>
</gene>
<organism evidence="1 2">
    <name type="scientific">Tenebrio molitor</name>
    <name type="common">Yellow mealworm beetle</name>
    <dbReference type="NCBI Taxonomy" id="7067"/>
    <lineage>
        <taxon>Eukaryota</taxon>
        <taxon>Metazoa</taxon>
        <taxon>Ecdysozoa</taxon>
        <taxon>Arthropoda</taxon>
        <taxon>Hexapoda</taxon>
        <taxon>Insecta</taxon>
        <taxon>Pterygota</taxon>
        <taxon>Neoptera</taxon>
        <taxon>Endopterygota</taxon>
        <taxon>Coleoptera</taxon>
        <taxon>Polyphaga</taxon>
        <taxon>Cucujiformia</taxon>
        <taxon>Tenebrionidae</taxon>
        <taxon>Tenebrio</taxon>
    </lineage>
</organism>
<evidence type="ECO:0000313" key="1">
    <source>
        <dbReference type="EMBL" id="KAH0818527.1"/>
    </source>
</evidence>
<comment type="caution">
    <text evidence="1">The sequence shown here is derived from an EMBL/GenBank/DDBJ whole genome shotgun (WGS) entry which is preliminary data.</text>
</comment>
<name>A0A8J6LG46_TENMO</name>
<accession>A0A8J6LG46</accession>
<reference evidence="1" key="2">
    <citation type="submission" date="2021-08" db="EMBL/GenBank/DDBJ databases">
        <authorList>
            <person name="Eriksson T."/>
        </authorList>
    </citation>
    <scope>NUCLEOTIDE SEQUENCE</scope>
    <source>
        <strain evidence="1">Stoneville</strain>
        <tissue evidence="1">Whole head</tissue>
    </source>
</reference>